<evidence type="ECO:0000256" key="1">
    <source>
        <dbReference type="ARBA" id="ARBA00006479"/>
    </source>
</evidence>
<comment type="caution">
    <text evidence="2">The sequence shown here is derived from an EMBL/GenBank/DDBJ whole genome shotgun (WGS) entry which is preliminary data.</text>
</comment>
<evidence type="ECO:0000313" key="3">
    <source>
        <dbReference type="Proteomes" id="UP001275440"/>
    </source>
</evidence>
<dbReference type="EMBL" id="WBMO01000005">
    <property type="protein sequence ID" value="MDV2478487.1"/>
    <property type="molecule type" value="Genomic_DNA"/>
</dbReference>
<reference evidence="2 3" key="1">
    <citation type="submission" date="2019-10" db="EMBL/GenBank/DDBJ databases">
        <title>Draft Genome Assembly of Rhodococcus zopfii DSM44189.</title>
        <authorList>
            <person name="Sutton J.M."/>
            <person name="Akob D.M."/>
            <person name="Bushman T.J."/>
        </authorList>
    </citation>
    <scope>NUCLEOTIDE SEQUENCE [LARGE SCALE GENOMIC DNA]</scope>
    <source>
        <strain evidence="2 3">DSM 44189</strain>
    </source>
</reference>
<evidence type="ECO:0000313" key="2">
    <source>
        <dbReference type="EMBL" id="MDV2478487.1"/>
    </source>
</evidence>
<dbReference type="Pfam" id="PF00480">
    <property type="entry name" value="ROK"/>
    <property type="match status" value="1"/>
</dbReference>
<dbReference type="InterPro" id="IPR000600">
    <property type="entry name" value="ROK"/>
</dbReference>
<accession>A0ABU3WWV2</accession>
<dbReference type="InterPro" id="IPR043129">
    <property type="entry name" value="ATPase_NBD"/>
</dbReference>
<protein>
    <submittedName>
        <fullName evidence="2">ROK family protein</fullName>
    </submittedName>
</protein>
<dbReference type="PROSITE" id="PS01125">
    <property type="entry name" value="ROK"/>
    <property type="match status" value="1"/>
</dbReference>
<dbReference type="InterPro" id="IPR049874">
    <property type="entry name" value="ROK_cs"/>
</dbReference>
<dbReference type="Proteomes" id="UP001275440">
    <property type="component" value="Unassembled WGS sequence"/>
</dbReference>
<dbReference type="Gene3D" id="3.30.420.40">
    <property type="match status" value="2"/>
</dbReference>
<name>A0ABU3WWV2_9NOCA</name>
<organism evidence="2 3">
    <name type="scientific">Rhodococcus zopfii</name>
    <dbReference type="NCBI Taxonomy" id="43772"/>
    <lineage>
        <taxon>Bacteria</taxon>
        <taxon>Bacillati</taxon>
        <taxon>Actinomycetota</taxon>
        <taxon>Actinomycetes</taxon>
        <taxon>Mycobacteriales</taxon>
        <taxon>Nocardiaceae</taxon>
        <taxon>Rhodococcus</taxon>
    </lineage>
</organism>
<dbReference type="PANTHER" id="PTHR18964:SF169">
    <property type="entry name" value="N-ACETYLMANNOSAMINE KINASE"/>
    <property type="match status" value="1"/>
</dbReference>
<keyword evidence="3" id="KW-1185">Reference proteome</keyword>
<comment type="similarity">
    <text evidence="1">Belongs to the ROK (NagC/XylR) family.</text>
</comment>
<gene>
    <name evidence="2" type="ORF">F8M49_29295</name>
</gene>
<proteinExistence type="inferred from homology"/>
<dbReference type="SUPFAM" id="SSF53067">
    <property type="entry name" value="Actin-like ATPase domain"/>
    <property type="match status" value="1"/>
</dbReference>
<sequence length="294" mass="28866">MTALAFDVGGTKLAAAIVGGDGLPIDPLSVPTPPAGVWDAAAALLRRAAGDRKITTIGIASAGPIDTTAGTASPINITEWATGFALVDAVRTLFPDARIRLIGDGAAAALGEQRHGAGRGVANLLSVVVSTGIGGGLVLDGRVVTGRSGNAGHVGHMTSAYGVDQCACGATGCIETVASGPAAVRWARGHGWSGVDAVALCADAATGSRTASAALERAGTALGQVLASAAALTDVGLVIVGGGFAQAGPPLWGPMQAAATRYARLSFLRELRIVPAELGPLGTLTGAGVLAIEP</sequence>
<dbReference type="PANTHER" id="PTHR18964">
    <property type="entry name" value="ROK (REPRESSOR, ORF, KINASE) FAMILY"/>
    <property type="match status" value="1"/>
</dbReference>